<dbReference type="InterPro" id="IPR000160">
    <property type="entry name" value="GGDEF_dom"/>
</dbReference>
<dbReference type="Gene3D" id="3.20.20.450">
    <property type="entry name" value="EAL domain"/>
    <property type="match status" value="1"/>
</dbReference>
<dbReference type="CDD" id="cd01948">
    <property type="entry name" value="EAL"/>
    <property type="match status" value="1"/>
</dbReference>
<dbReference type="SUPFAM" id="SSF55073">
    <property type="entry name" value="Nucleotide cyclase"/>
    <property type="match status" value="1"/>
</dbReference>
<dbReference type="InterPro" id="IPR029787">
    <property type="entry name" value="Nucleotide_cyclase"/>
</dbReference>
<keyword evidence="1" id="KW-0812">Transmembrane</keyword>
<feature type="transmembrane region" description="Helical" evidence="1">
    <location>
        <begin position="97"/>
        <end position="119"/>
    </location>
</feature>
<feature type="transmembrane region" description="Helical" evidence="1">
    <location>
        <begin position="175"/>
        <end position="197"/>
    </location>
</feature>
<dbReference type="InterPro" id="IPR052155">
    <property type="entry name" value="Biofilm_reg_signaling"/>
</dbReference>
<sequence length="820" mass="90535">METQWIDTMALLLIAQFIAFSLFPFYFTTLPAPSRRAHFYTYIALILLIGGFMGNVYSLPVADGVVVSGGNLCYGAFMMASVMFVWVERDAFILRHLVRLVVLVDIFNIILSFLTHSILETGGVINPHAVPSGLFEISTPMIALGGVLIISELLLLLFIFEAIKERKTSLSATAAIYILSFVLVLVLDGIAFPFIAFGINAQIVAVVIGGLAGKILIAVAYGMALALFVLWKRQAFIHYLETDTVRWRLLASSSADLIKEMTIKDQDVRRGDIVFKNSTEGLAIVNHLGQVLKANAAFRAMLGINYDHTDQHDTDIDKSFWIDGTPVSRPHGAAGQWRREVMFGADRHRPGILSITPAGEDASGDDTFVYSVTDITEQKTAQAKLEYLASHDHLTGLPNRRTLDKSRALFQNVPHALIIIDLDYFGDVNDSYGHDAGDRVLQLIAKRLDNLRENYLASGDVLCRLGGDEFAFLIQSGDHSFIESIIEKIQSCFGQTVHIRDDLEVLSSATIGVSYHLRPGDHDTLLGADAALYEAKRSRRGSVGVYEDRLTAQSQKRVKLGLKLKNAIANGELDVYYQPQFTAVGRELHGVEALVRWSDPELGIVSPADFIPVVEETGLIETLGEYVLERACRDGQEWLQAGYLPVTLSVNISASQLRFGRFIPFLKGVLSETGFPARQLEIEITESTYIERENEVSPLLNELKEMGVGIAIDDFGTGYSCLSYLAELPCSCIKIDRSFITDIPTDARQCSLTSAIISLAKGMSFKVVVEGVETREQLDFLTKHECDLIQGFYFSGALPKAELAALLRRSPIQSIDNPVS</sequence>
<dbReference type="Pfam" id="PF00563">
    <property type="entry name" value="EAL"/>
    <property type="match status" value="1"/>
</dbReference>
<feature type="transmembrane region" description="Helical" evidence="1">
    <location>
        <begin position="139"/>
        <end position="163"/>
    </location>
</feature>
<dbReference type="PANTHER" id="PTHR44757">
    <property type="entry name" value="DIGUANYLATE CYCLASE DGCP"/>
    <property type="match status" value="1"/>
</dbReference>
<dbReference type="Pfam" id="PF20973">
    <property type="entry name" value="VUPS"/>
    <property type="match status" value="1"/>
</dbReference>
<dbReference type="InterPro" id="IPR035965">
    <property type="entry name" value="PAS-like_dom_sf"/>
</dbReference>
<dbReference type="Pfam" id="PF00990">
    <property type="entry name" value="GGDEF"/>
    <property type="match status" value="1"/>
</dbReference>
<feature type="transmembrane region" description="Helical" evidence="1">
    <location>
        <begin position="65"/>
        <end position="85"/>
    </location>
</feature>
<dbReference type="SUPFAM" id="SSF141868">
    <property type="entry name" value="EAL domain-like"/>
    <property type="match status" value="1"/>
</dbReference>
<dbReference type="Pfam" id="PF13188">
    <property type="entry name" value="PAS_8"/>
    <property type="match status" value="1"/>
</dbReference>
<evidence type="ECO:0000313" key="5">
    <source>
        <dbReference type="Proteomes" id="UP000317023"/>
    </source>
</evidence>
<feature type="transmembrane region" description="Helical" evidence="1">
    <location>
        <begin position="203"/>
        <end position="231"/>
    </location>
</feature>
<proteinExistence type="predicted"/>
<keyword evidence="1" id="KW-0472">Membrane</keyword>
<dbReference type="SUPFAM" id="SSF55785">
    <property type="entry name" value="PYP-like sensor domain (PAS domain)"/>
    <property type="match status" value="1"/>
</dbReference>
<dbReference type="AlphaFoldDB" id="A0A546Y022"/>
<dbReference type="InterPro" id="IPR035919">
    <property type="entry name" value="EAL_sf"/>
</dbReference>
<evidence type="ECO:0000259" key="2">
    <source>
        <dbReference type="PROSITE" id="PS50883"/>
    </source>
</evidence>
<dbReference type="Gene3D" id="3.30.70.270">
    <property type="match status" value="1"/>
</dbReference>
<feature type="transmembrane region" description="Helical" evidence="1">
    <location>
        <begin position="39"/>
        <end position="59"/>
    </location>
</feature>
<dbReference type="PROSITE" id="PS50887">
    <property type="entry name" value="GGDEF"/>
    <property type="match status" value="1"/>
</dbReference>
<dbReference type="InterPro" id="IPR001633">
    <property type="entry name" value="EAL_dom"/>
</dbReference>
<dbReference type="InterPro" id="IPR000014">
    <property type="entry name" value="PAS"/>
</dbReference>
<dbReference type="SMART" id="SM00267">
    <property type="entry name" value="GGDEF"/>
    <property type="match status" value="1"/>
</dbReference>
<evidence type="ECO:0000256" key="1">
    <source>
        <dbReference type="SAM" id="Phobius"/>
    </source>
</evidence>
<keyword evidence="1" id="KW-1133">Transmembrane helix</keyword>
<dbReference type="InterPro" id="IPR043128">
    <property type="entry name" value="Rev_trsase/Diguanyl_cyclase"/>
</dbReference>
<organism evidence="4 5">
    <name type="scientific">Agrobacterium tumefaciens</name>
    <dbReference type="NCBI Taxonomy" id="358"/>
    <lineage>
        <taxon>Bacteria</taxon>
        <taxon>Pseudomonadati</taxon>
        <taxon>Pseudomonadota</taxon>
        <taxon>Alphaproteobacteria</taxon>
        <taxon>Hyphomicrobiales</taxon>
        <taxon>Rhizobiaceae</taxon>
        <taxon>Rhizobium/Agrobacterium group</taxon>
        <taxon>Agrobacterium</taxon>
        <taxon>Agrobacterium tumefaciens complex</taxon>
    </lineage>
</organism>
<feature type="domain" description="EAL" evidence="2">
    <location>
        <begin position="557"/>
        <end position="811"/>
    </location>
</feature>
<dbReference type="PROSITE" id="PS50883">
    <property type="entry name" value="EAL"/>
    <property type="match status" value="1"/>
</dbReference>
<dbReference type="SMART" id="SM00052">
    <property type="entry name" value="EAL"/>
    <property type="match status" value="1"/>
</dbReference>
<evidence type="ECO:0000313" key="4">
    <source>
        <dbReference type="EMBL" id="TRB06339.1"/>
    </source>
</evidence>
<dbReference type="CDD" id="cd01949">
    <property type="entry name" value="GGDEF"/>
    <property type="match status" value="1"/>
</dbReference>
<dbReference type="InterPro" id="IPR048533">
    <property type="entry name" value="VUPS"/>
</dbReference>
<reference evidence="4 5" key="1">
    <citation type="journal article" date="2019" name="Appl. Microbiol. Biotechnol.">
        <title>Differential efficiency of wild type rhizogenic strains for rol gene transformation of plants.</title>
        <authorList>
            <person name="Desmet S."/>
            <person name="De Keyser E."/>
            <person name="Van Vaerenbergh J."/>
            <person name="Baeyen S."/>
            <person name="Van Huylenbroeck J."/>
            <person name="Geelen D."/>
            <person name="Dhooghe E."/>
        </authorList>
    </citation>
    <scope>NUCLEOTIDE SEQUENCE [LARGE SCALE GENOMIC DNA]</scope>
    <source>
        <strain evidence="4 5">MAFF210266</strain>
    </source>
</reference>
<gene>
    <name evidence="4" type="ORF">EXN61_14275</name>
</gene>
<dbReference type="NCBIfam" id="TIGR00254">
    <property type="entry name" value="GGDEF"/>
    <property type="match status" value="1"/>
</dbReference>
<feature type="domain" description="GGDEF" evidence="3">
    <location>
        <begin position="413"/>
        <end position="548"/>
    </location>
</feature>
<comment type="caution">
    <text evidence="4">The sequence shown here is derived from an EMBL/GenBank/DDBJ whole genome shotgun (WGS) entry which is preliminary data.</text>
</comment>
<protein>
    <submittedName>
        <fullName evidence="4">EAL domain-containing protein</fullName>
    </submittedName>
</protein>
<feature type="transmembrane region" description="Helical" evidence="1">
    <location>
        <begin position="6"/>
        <end position="27"/>
    </location>
</feature>
<dbReference type="PANTHER" id="PTHR44757:SF2">
    <property type="entry name" value="BIOFILM ARCHITECTURE MAINTENANCE PROTEIN MBAA"/>
    <property type="match status" value="1"/>
</dbReference>
<name>A0A546Y022_AGRTU</name>
<evidence type="ECO:0000259" key="3">
    <source>
        <dbReference type="PROSITE" id="PS50887"/>
    </source>
</evidence>
<dbReference type="Proteomes" id="UP000317023">
    <property type="component" value="Unassembled WGS sequence"/>
</dbReference>
<accession>A0A546Y022</accession>
<dbReference type="EMBL" id="SGOE01000003">
    <property type="protein sequence ID" value="TRB06339.1"/>
    <property type="molecule type" value="Genomic_DNA"/>
</dbReference>